<name>A0ABU8QTY3_9PSED</name>
<evidence type="ECO:0000313" key="1">
    <source>
        <dbReference type="EMBL" id="MEJ5864083.1"/>
    </source>
</evidence>
<organism evidence="1 2">
    <name type="scientific">Pseudomonas farsensis</name>
    <dbReference type="NCBI Taxonomy" id="2745492"/>
    <lineage>
        <taxon>Bacteria</taxon>
        <taxon>Pseudomonadati</taxon>
        <taxon>Pseudomonadota</taxon>
        <taxon>Gammaproteobacteria</taxon>
        <taxon>Pseudomonadales</taxon>
        <taxon>Pseudomonadaceae</taxon>
        <taxon>Pseudomonas</taxon>
    </lineage>
</organism>
<sequence length="91" mass="10224">MDVAQKISQQELDNALVAFARYKIGEIKVFDLEQVMSFEAGQALSESGLVRFSITKMVSGRYRSSDEGENAITQAGRDRLQLIRTVAPWQK</sequence>
<accession>A0ABU8QTY3</accession>
<dbReference type="EMBL" id="JBBHLC010000031">
    <property type="protein sequence ID" value="MEJ5864083.1"/>
    <property type="molecule type" value="Genomic_DNA"/>
</dbReference>
<evidence type="ECO:0008006" key="3">
    <source>
        <dbReference type="Google" id="ProtNLM"/>
    </source>
</evidence>
<dbReference type="RefSeq" id="WP_339599475.1">
    <property type="nucleotide sequence ID" value="NZ_JBBHLC010000031.1"/>
</dbReference>
<evidence type="ECO:0000313" key="2">
    <source>
        <dbReference type="Proteomes" id="UP001380290"/>
    </source>
</evidence>
<dbReference type="Proteomes" id="UP001380290">
    <property type="component" value="Unassembled WGS sequence"/>
</dbReference>
<keyword evidence="2" id="KW-1185">Reference proteome</keyword>
<proteinExistence type="predicted"/>
<comment type="caution">
    <text evidence="1">The sequence shown here is derived from an EMBL/GenBank/DDBJ whole genome shotgun (WGS) entry which is preliminary data.</text>
</comment>
<protein>
    <recommendedName>
        <fullName evidence="3">DNA-binding protein</fullName>
    </recommendedName>
</protein>
<gene>
    <name evidence="1" type="ORF">V7S98_12695</name>
</gene>
<reference evidence="1 2" key="1">
    <citation type="submission" date="2024-02" db="EMBL/GenBank/DDBJ databases">
        <title>Identification of pathogenicity and growth-promoting function of Pseudomonas putida variant.</title>
        <authorList>
            <person name="Sun J."/>
        </authorList>
    </citation>
    <scope>NUCLEOTIDE SEQUENCE [LARGE SCALE GENOMIC DNA]</scope>
    <source>
        <strain evidence="1 2">A03</strain>
    </source>
</reference>